<proteinExistence type="inferred from homology"/>
<evidence type="ECO:0000256" key="1">
    <source>
        <dbReference type="ARBA" id="ARBA00007073"/>
    </source>
</evidence>
<keyword evidence="3" id="KW-1185">Reference proteome</keyword>
<gene>
    <name evidence="2" type="ORF">L1994_07025</name>
</gene>
<dbReference type="KEGG" id="manq:L1994_07025"/>
<sequence length="75" mass="8203">MIRITGTIETYHKNPTCIAESLKADNMSSMTTTAQDNSVVCKISGDKLRSIVASVDDYLMNLSVAEDICRCVSEN</sequence>
<dbReference type="AlphaFoldDB" id="A0AAF0FKU3"/>
<dbReference type="Pfam" id="PF09341">
    <property type="entry name" value="Pcc1"/>
    <property type="match status" value="1"/>
</dbReference>
<dbReference type="Proteomes" id="UP001218895">
    <property type="component" value="Chromosome"/>
</dbReference>
<evidence type="ECO:0008006" key="4">
    <source>
        <dbReference type="Google" id="ProtNLM"/>
    </source>
</evidence>
<reference evidence="2" key="1">
    <citation type="submission" date="2022-01" db="EMBL/GenBank/DDBJ databases">
        <title>Complete genome of Methanomicrobium antiquum DSM 21220.</title>
        <authorList>
            <person name="Chen S.-C."/>
            <person name="You Y.-T."/>
            <person name="Zhou Y.-Z."/>
            <person name="Lai M.-C."/>
        </authorList>
    </citation>
    <scope>NUCLEOTIDE SEQUENCE</scope>
    <source>
        <strain evidence="2">DSM 21220</strain>
    </source>
</reference>
<dbReference type="EMBL" id="CP091092">
    <property type="protein sequence ID" value="WFN35910.1"/>
    <property type="molecule type" value="Genomic_DNA"/>
</dbReference>
<organism evidence="2 3">
    <name type="scientific">Methanomicrobium antiquum</name>
    <dbReference type="NCBI Taxonomy" id="487686"/>
    <lineage>
        <taxon>Archaea</taxon>
        <taxon>Methanobacteriati</taxon>
        <taxon>Methanobacteriota</taxon>
        <taxon>Stenosarchaea group</taxon>
        <taxon>Methanomicrobia</taxon>
        <taxon>Methanomicrobiales</taxon>
        <taxon>Methanomicrobiaceae</taxon>
        <taxon>Methanomicrobium</taxon>
    </lineage>
</organism>
<dbReference type="InterPro" id="IPR015419">
    <property type="entry name" value="CTAG/Pcc1"/>
</dbReference>
<name>A0AAF0FKU3_9EURY</name>
<dbReference type="GeneID" id="79950137"/>
<comment type="similarity">
    <text evidence="1">Belongs to the CTAG/PCC1 family.</text>
</comment>
<evidence type="ECO:0000313" key="2">
    <source>
        <dbReference type="EMBL" id="WFN35910.1"/>
    </source>
</evidence>
<evidence type="ECO:0000313" key="3">
    <source>
        <dbReference type="Proteomes" id="UP001218895"/>
    </source>
</evidence>
<protein>
    <recommendedName>
        <fullName evidence="4">KEOPS complex Pcc1-like subunit</fullName>
    </recommendedName>
</protein>
<accession>A0AAF0FKU3</accession>
<dbReference type="NCBIfam" id="NF011470">
    <property type="entry name" value="PRK14887.1"/>
    <property type="match status" value="1"/>
</dbReference>
<dbReference type="RefSeq" id="WP_278098749.1">
    <property type="nucleotide sequence ID" value="NZ_CP091092.1"/>
</dbReference>